<protein>
    <submittedName>
        <fullName evidence="2">Uncharacterized protein</fullName>
    </submittedName>
</protein>
<evidence type="ECO:0000313" key="2">
    <source>
        <dbReference type="EMBL" id="KKK75224.1"/>
    </source>
</evidence>
<accession>A0A0F9A9K5</accession>
<dbReference type="AlphaFoldDB" id="A0A0F9A9K5"/>
<organism evidence="2">
    <name type="scientific">marine sediment metagenome</name>
    <dbReference type="NCBI Taxonomy" id="412755"/>
    <lineage>
        <taxon>unclassified sequences</taxon>
        <taxon>metagenomes</taxon>
        <taxon>ecological metagenomes</taxon>
    </lineage>
</organism>
<proteinExistence type="predicted"/>
<evidence type="ECO:0000256" key="1">
    <source>
        <dbReference type="SAM" id="MobiDB-lite"/>
    </source>
</evidence>
<gene>
    <name evidence="2" type="ORF">LCGC14_2875840</name>
</gene>
<name>A0A0F9A9K5_9ZZZZ</name>
<feature type="region of interest" description="Disordered" evidence="1">
    <location>
        <begin position="41"/>
        <end position="63"/>
    </location>
</feature>
<comment type="caution">
    <text evidence="2">The sequence shown here is derived from an EMBL/GenBank/DDBJ whole genome shotgun (WGS) entry which is preliminary data.</text>
</comment>
<sequence>MAVSREVLRQQAKKIYKEQTKSVPKRNRISFSEFFKKYRKNKKDGQPTEVQEPNTEDFDFEDLINVNEISDENLETEEDK</sequence>
<reference evidence="2" key="1">
    <citation type="journal article" date="2015" name="Nature">
        <title>Complex archaea that bridge the gap between prokaryotes and eukaryotes.</title>
        <authorList>
            <person name="Spang A."/>
            <person name="Saw J.H."/>
            <person name="Jorgensen S.L."/>
            <person name="Zaremba-Niedzwiedzka K."/>
            <person name="Martijn J."/>
            <person name="Lind A.E."/>
            <person name="van Eijk R."/>
            <person name="Schleper C."/>
            <person name="Guy L."/>
            <person name="Ettema T.J."/>
        </authorList>
    </citation>
    <scope>NUCLEOTIDE SEQUENCE</scope>
</reference>
<dbReference type="EMBL" id="LAZR01055963">
    <property type="protein sequence ID" value="KKK75224.1"/>
    <property type="molecule type" value="Genomic_DNA"/>
</dbReference>